<dbReference type="InterPro" id="IPR003772">
    <property type="entry name" value="YceD"/>
</dbReference>
<gene>
    <name evidence="2" type="ORF">CRI94_13530</name>
</gene>
<proteinExistence type="predicted"/>
<keyword evidence="3" id="KW-1185">Reference proteome</keyword>
<protein>
    <recommendedName>
        <fullName evidence="4">DNA-binding protein</fullName>
    </recommendedName>
</protein>
<organism evidence="2 3">
    <name type="scientific">Longibacter salinarum</name>
    <dbReference type="NCBI Taxonomy" id="1850348"/>
    <lineage>
        <taxon>Bacteria</taxon>
        <taxon>Pseudomonadati</taxon>
        <taxon>Rhodothermota</taxon>
        <taxon>Rhodothermia</taxon>
        <taxon>Rhodothermales</taxon>
        <taxon>Salisaetaceae</taxon>
        <taxon>Longibacter</taxon>
    </lineage>
</organism>
<dbReference type="EMBL" id="PDEQ01000007">
    <property type="protein sequence ID" value="PEN12542.1"/>
    <property type="molecule type" value="Genomic_DNA"/>
</dbReference>
<dbReference type="RefSeq" id="WP_098076772.1">
    <property type="nucleotide sequence ID" value="NZ_PDEQ01000007.1"/>
</dbReference>
<feature type="compositionally biased region" description="Basic and acidic residues" evidence="1">
    <location>
        <begin position="158"/>
        <end position="173"/>
    </location>
</feature>
<name>A0A2A8CV25_9BACT</name>
<evidence type="ECO:0008006" key="4">
    <source>
        <dbReference type="Google" id="ProtNLM"/>
    </source>
</evidence>
<evidence type="ECO:0000313" key="3">
    <source>
        <dbReference type="Proteomes" id="UP000220102"/>
    </source>
</evidence>
<accession>A0A2A8CV25</accession>
<dbReference type="Proteomes" id="UP000220102">
    <property type="component" value="Unassembled WGS sequence"/>
</dbReference>
<feature type="region of interest" description="Disordered" evidence="1">
    <location>
        <begin position="134"/>
        <end position="173"/>
    </location>
</feature>
<sequence length="173" mass="19649">MLQLDITPFKSGVHHVELTPEASDLEFELEPFDDIHDISNIHVDITIQAHRDRLLLHIGVEADAELTCDRTLEQFTERVDGQYSVLFGPEQLVGAETDDYDEVRPLNRGDREVDITDIVRDTIMIAIPQRKVAPGAEDEDITMAFGTPDDPEDVEEPVDPRWSELQKLKSDDE</sequence>
<evidence type="ECO:0000256" key="1">
    <source>
        <dbReference type="SAM" id="MobiDB-lite"/>
    </source>
</evidence>
<evidence type="ECO:0000313" key="2">
    <source>
        <dbReference type="EMBL" id="PEN12542.1"/>
    </source>
</evidence>
<reference evidence="2 3" key="1">
    <citation type="submission" date="2017-10" db="EMBL/GenBank/DDBJ databases">
        <title>Draft genome of Longibacter Salinarum.</title>
        <authorList>
            <person name="Goh K.M."/>
            <person name="Shamsir M.S."/>
            <person name="Lim S.W."/>
        </authorList>
    </citation>
    <scope>NUCLEOTIDE SEQUENCE [LARGE SCALE GENOMIC DNA]</scope>
    <source>
        <strain evidence="2 3">KCTC 52045</strain>
    </source>
</reference>
<dbReference type="OrthoDB" id="1524821at2"/>
<dbReference type="Pfam" id="PF02620">
    <property type="entry name" value="YceD"/>
    <property type="match status" value="1"/>
</dbReference>
<comment type="caution">
    <text evidence="2">The sequence shown here is derived from an EMBL/GenBank/DDBJ whole genome shotgun (WGS) entry which is preliminary data.</text>
</comment>
<dbReference type="AlphaFoldDB" id="A0A2A8CV25"/>